<accession>I7MMJ9</accession>
<evidence type="ECO:0000313" key="2">
    <source>
        <dbReference type="Proteomes" id="UP000009168"/>
    </source>
</evidence>
<dbReference type="GeneID" id="7834382"/>
<gene>
    <name evidence="1" type="ORF">TTHERM_00836710</name>
</gene>
<name>I7MMJ9_TETTS</name>
<protein>
    <submittedName>
        <fullName evidence="1">Uncharacterized protein</fullName>
    </submittedName>
</protein>
<reference evidence="2" key="1">
    <citation type="journal article" date="2006" name="PLoS Biol.">
        <title>Macronuclear genome sequence of the ciliate Tetrahymena thermophila, a model eukaryote.</title>
        <authorList>
            <person name="Eisen J.A."/>
            <person name="Coyne R.S."/>
            <person name="Wu M."/>
            <person name="Wu D."/>
            <person name="Thiagarajan M."/>
            <person name="Wortman J.R."/>
            <person name="Badger J.H."/>
            <person name="Ren Q."/>
            <person name="Amedeo P."/>
            <person name="Jones K.M."/>
            <person name="Tallon L.J."/>
            <person name="Delcher A.L."/>
            <person name="Salzberg S.L."/>
            <person name="Silva J.C."/>
            <person name="Haas B.J."/>
            <person name="Majoros W.H."/>
            <person name="Farzad M."/>
            <person name="Carlton J.M."/>
            <person name="Smith R.K. Jr."/>
            <person name="Garg J."/>
            <person name="Pearlman R.E."/>
            <person name="Karrer K.M."/>
            <person name="Sun L."/>
            <person name="Manning G."/>
            <person name="Elde N.C."/>
            <person name="Turkewitz A.P."/>
            <person name="Asai D.J."/>
            <person name="Wilkes D.E."/>
            <person name="Wang Y."/>
            <person name="Cai H."/>
            <person name="Collins K."/>
            <person name="Stewart B.A."/>
            <person name="Lee S.R."/>
            <person name="Wilamowska K."/>
            <person name="Weinberg Z."/>
            <person name="Ruzzo W.L."/>
            <person name="Wloga D."/>
            <person name="Gaertig J."/>
            <person name="Frankel J."/>
            <person name="Tsao C.-C."/>
            <person name="Gorovsky M.A."/>
            <person name="Keeling P.J."/>
            <person name="Waller R.F."/>
            <person name="Patron N.J."/>
            <person name="Cherry J.M."/>
            <person name="Stover N.A."/>
            <person name="Krieger C.J."/>
            <person name="del Toro C."/>
            <person name="Ryder H.F."/>
            <person name="Williamson S.C."/>
            <person name="Barbeau R.A."/>
            <person name="Hamilton E.P."/>
            <person name="Orias E."/>
        </authorList>
    </citation>
    <scope>NUCLEOTIDE SEQUENCE [LARGE SCALE GENOMIC DNA]</scope>
    <source>
        <strain evidence="2">SB210</strain>
    </source>
</reference>
<organism evidence="1 2">
    <name type="scientific">Tetrahymena thermophila (strain SB210)</name>
    <dbReference type="NCBI Taxonomy" id="312017"/>
    <lineage>
        <taxon>Eukaryota</taxon>
        <taxon>Sar</taxon>
        <taxon>Alveolata</taxon>
        <taxon>Ciliophora</taxon>
        <taxon>Intramacronucleata</taxon>
        <taxon>Oligohymenophorea</taxon>
        <taxon>Hymenostomatida</taxon>
        <taxon>Tetrahymenina</taxon>
        <taxon>Tetrahymenidae</taxon>
        <taxon>Tetrahymena</taxon>
    </lineage>
</organism>
<dbReference type="AlphaFoldDB" id="I7MMJ9"/>
<dbReference type="RefSeq" id="XP_001025244.2">
    <property type="nucleotide sequence ID" value="XM_001025244.2"/>
</dbReference>
<dbReference type="Proteomes" id="UP000009168">
    <property type="component" value="Unassembled WGS sequence"/>
</dbReference>
<proteinExistence type="predicted"/>
<dbReference type="EMBL" id="GG662429">
    <property type="protein sequence ID" value="EAS04999.2"/>
    <property type="molecule type" value="Genomic_DNA"/>
</dbReference>
<dbReference type="InParanoid" id="I7MMJ9"/>
<keyword evidence="2" id="KW-1185">Reference proteome</keyword>
<dbReference type="KEGG" id="tet:TTHERM_00836710"/>
<sequence>MQQFEDKYMTLNQNKNENEYKVSQSNAELQFQDNENLSDYSIILKNQQDQNKDENSSIKSNLILDISDSVEFLTLNESSNGQQTSTKSDQTFILNQSQNQNQILSNYSIDQCALEHENYNKSNEAQKTLFETLLQFERLFKEQNSNNQQQPNQKMNFKQRMQLKEYEKKCQEYMASLEPGDFRLVIEKRFQNNQTKQYQFPRKFQ</sequence>
<evidence type="ECO:0000313" key="1">
    <source>
        <dbReference type="EMBL" id="EAS04999.2"/>
    </source>
</evidence>